<dbReference type="InterPro" id="IPR013785">
    <property type="entry name" value="Aldolase_TIM"/>
</dbReference>
<dbReference type="EMBL" id="BMGB01000001">
    <property type="protein sequence ID" value="GGA99672.1"/>
    <property type="molecule type" value="Genomic_DNA"/>
</dbReference>
<evidence type="ECO:0000259" key="1">
    <source>
        <dbReference type="Pfam" id="PF03537"/>
    </source>
</evidence>
<dbReference type="Pfam" id="PF03537">
    <property type="entry name" value="Glyco_hydro_114"/>
    <property type="match status" value="1"/>
</dbReference>
<organism evidence="2 3">
    <name type="scientific">Conyzicola nivalis</name>
    <dbReference type="NCBI Taxonomy" id="1477021"/>
    <lineage>
        <taxon>Bacteria</taxon>
        <taxon>Bacillati</taxon>
        <taxon>Actinomycetota</taxon>
        <taxon>Actinomycetes</taxon>
        <taxon>Micrococcales</taxon>
        <taxon>Microbacteriaceae</taxon>
        <taxon>Conyzicola</taxon>
    </lineage>
</organism>
<accession>A0A916SIT6</accession>
<dbReference type="PANTHER" id="PTHR35273:SF2">
    <property type="entry name" value="ALPHA-GALACTOSIDASE"/>
    <property type="match status" value="1"/>
</dbReference>
<dbReference type="RefSeq" id="WP_229733101.1">
    <property type="nucleotide sequence ID" value="NZ_BMGB01000001.1"/>
</dbReference>
<feature type="domain" description="Glycoside-hydrolase family GH114 TIM-barrel" evidence="1">
    <location>
        <begin position="21"/>
        <end position="241"/>
    </location>
</feature>
<name>A0A916SIT6_9MICO</name>
<dbReference type="AlphaFoldDB" id="A0A916SIT6"/>
<dbReference type="PANTHER" id="PTHR35273">
    <property type="entry name" value="ALPHA-1,4 POLYGALACTOSAMINIDASE, PUTATIVE (AFU_ORTHOLOGUE AFUA_3G07890)-RELATED"/>
    <property type="match status" value="1"/>
</dbReference>
<evidence type="ECO:0000313" key="2">
    <source>
        <dbReference type="EMBL" id="GGA99672.1"/>
    </source>
</evidence>
<proteinExistence type="predicted"/>
<gene>
    <name evidence="2" type="ORF">GCM10010979_12680</name>
</gene>
<keyword evidence="3" id="KW-1185">Reference proteome</keyword>
<evidence type="ECO:0000313" key="3">
    <source>
        <dbReference type="Proteomes" id="UP000606922"/>
    </source>
</evidence>
<dbReference type="InterPro" id="IPR004352">
    <property type="entry name" value="GH114_TIM-barrel"/>
</dbReference>
<sequence length="259" mass="27975">MQRSTVDAATPPQAPPAGIVFDYQLGGGYAPAAGVGGVVRDSTDEPAEGLYSVCYVNGFQTQPADRDDWLDEHPDLVLHSDGEPLVDENWPDELILDTSTADKRQRIAARLADTLDRCASAGFDAIEIDNLDSYTRSDGRLGQDDAVALATLYAQQAHAAGLAIGQKNSAELGARGRDDAGFDFAVAEECHRWNECALYTEVWGELVIDIEYTDDLRGDFDDLCADPQVPASTILRDRDLTTPSDPGYRFAACGITEAE</sequence>
<protein>
    <recommendedName>
        <fullName evidence="1">Glycoside-hydrolase family GH114 TIM-barrel domain-containing protein</fullName>
    </recommendedName>
</protein>
<reference evidence="2" key="2">
    <citation type="submission" date="2020-09" db="EMBL/GenBank/DDBJ databases">
        <authorList>
            <person name="Sun Q."/>
            <person name="Zhou Y."/>
        </authorList>
    </citation>
    <scope>NUCLEOTIDE SEQUENCE</scope>
    <source>
        <strain evidence="2">CGMCC 1.12813</strain>
    </source>
</reference>
<dbReference type="Gene3D" id="3.20.20.70">
    <property type="entry name" value="Aldolase class I"/>
    <property type="match status" value="1"/>
</dbReference>
<dbReference type="InterPro" id="IPR017853">
    <property type="entry name" value="GH"/>
</dbReference>
<dbReference type="Proteomes" id="UP000606922">
    <property type="component" value="Unassembled WGS sequence"/>
</dbReference>
<reference evidence="2" key="1">
    <citation type="journal article" date="2014" name="Int. J. Syst. Evol. Microbiol.">
        <title>Complete genome sequence of Corynebacterium casei LMG S-19264T (=DSM 44701T), isolated from a smear-ripened cheese.</title>
        <authorList>
            <consortium name="US DOE Joint Genome Institute (JGI-PGF)"/>
            <person name="Walter F."/>
            <person name="Albersmeier A."/>
            <person name="Kalinowski J."/>
            <person name="Ruckert C."/>
        </authorList>
    </citation>
    <scope>NUCLEOTIDE SEQUENCE</scope>
    <source>
        <strain evidence="2">CGMCC 1.12813</strain>
    </source>
</reference>
<dbReference type="SUPFAM" id="SSF51445">
    <property type="entry name" value="(Trans)glycosidases"/>
    <property type="match status" value="1"/>
</dbReference>
<comment type="caution">
    <text evidence="2">The sequence shown here is derived from an EMBL/GenBank/DDBJ whole genome shotgun (WGS) entry which is preliminary data.</text>
</comment>